<evidence type="ECO:0000256" key="3">
    <source>
        <dbReference type="SAM" id="SignalP"/>
    </source>
</evidence>
<dbReference type="eggNOG" id="COG0683">
    <property type="taxonomic scope" value="Bacteria"/>
</dbReference>
<comment type="similarity">
    <text evidence="1">Belongs to the leucine-binding protein family.</text>
</comment>
<organism evidence="5">
    <name type="scientific">Cyanothece sp. (strain PCC 7425 / ATCC 29141)</name>
    <dbReference type="NCBI Taxonomy" id="395961"/>
    <lineage>
        <taxon>Bacteria</taxon>
        <taxon>Bacillati</taxon>
        <taxon>Cyanobacteriota</taxon>
        <taxon>Cyanophyceae</taxon>
        <taxon>Gomontiellales</taxon>
        <taxon>Cyanothecaceae</taxon>
        <taxon>Cyanothece</taxon>
    </lineage>
</organism>
<dbReference type="InterPro" id="IPR051010">
    <property type="entry name" value="BCAA_transport"/>
</dbReference>
<dbReference type="PROSITE" id="PS51257">
    <property type="entry name" value="PROKAR_LIPOPROTEIN"/>
    <property type="match status" value="1"/>
</dbReference>
<protein>
    <submittedName>
        <fullName evidence="5">Extracellular ligand-binding receptor</fullName>
    </submittedName>
</protein>
<name>B8HVS3_CYAP4</name>
<dbReference type="Pfam" id="PF13458">
    <property type="entry name" value="Peripla_BP_6"/>
    <property type="match status" value="1"/>
</dbReference>
<keyword evidence="5" id="KW-0675">Receptor</keyword>
<feature type="domain" description="Leucine-binding protein" evidence="4">
    <location>
        <begin position="33"/>
        <end position="379"/>
    </location>
</feature>
<keyword evidence="2 3" id="KW-0732">Signal</keyword>
<dbReference type="PANTHER" id="PTHR30483">
    <property type="entry name" value="LEUCINE-SPECIFIC-BINDING PROTEIN"/>
    <property type="match status" value="1"/>
</dbReference>
<feature type="chain" id="PRO_5002873509" evidence="3">
    <location>
        <begin position="22"/>
        <end position="395"/>
    </location>
</feature>
<dbReference type="CDD" id="cd06348">
    <property type="entry name" value="PBP1_ABC_HAAT-like"/>
    <property type="match status" value="1"/>
</dbReference>
<dbReference type="EMBL" id="CP001344">
    <property type="protein sequence ID" value="ACL43101.1"/>
    <property type="molecule type" value="Genomic_DNA"/>
</dbReference>
<dbReference type="KEGG" id="cyn:Cyan7425_0714"/>
<sequence>MVRRSILLVNAGLAMVGFLSACSPTAEQSAEPTLGIALAETSNVALVGQEQLSGVKIAETYFNQQGGINGTALKLIYQDTGADEATAINAFQTLINTNRVIGIVGPTLSQQAFSAAPLAERAKVPVLAPSTIAPGIPQLGEFISRLGTDASYTAPIAIKAALQLNANLNRVAVLYAQDQEAQVSESKFFQQAVLTEGLTLLPPQKFNSTDTDFQAQASQVINARPDLVVISSLVADGANLVKQLRQLGYRGLIVGGNGLNTSNIFPVCQALCDGILVAQAYSPANPIPINQTFVSLYRQQYQKQPPLLSAQGFAAVQVFVQALIAVDQKQKITSLSLADLRQQLNQQLLAGQYETPLGPISFTAEGDILQKDFYVAQVKMQPNGERGEFKFLPIR</sequence>
<feature type="signal peptide" evidence="3">
    <location>
        <begin position="1"/>
        <end position="21"/>
    </location>
</feature>
<proteinExistence type="inferred from homology"/>
<dbReference type="Gene3D" id="3.40.50.2300">
    <property type="match status" value="2"/>
</dbReference>
<dbReference type="PANTHER" id="PTHR30483:SF6">
    <property type="entry name" value="PERIPLASMIC BINDING PROTEIN OF ABC TRANSPORTER FOR NATURAL AMINO ACIDS"/>
    <property type="match status" value="1"/>
</dbReference>
<evidence type="ECO:0000259" key="4">
    <source>
        <dbReference type="Pfam" id="PF13458"/>
    </source>
</evidence>
<dbReference type="HOGENOM" id="CLU_027128_6_2_3"/>
<dbReference type="InterPro" id="IPR028082">
    <property type="entry name" value="Peripla_BP_I"/>
</dbReference>
<evidence type="ECO:0000313" key="5">
    <source>
        <dbReference type="EMBL" id="ACL43101.1"/>
    </source>
</evidence>
<reference evidence="5" key="1">
    <citation type="submission" date="2009-01" db="EMBL/GenBank/DDBJ databases">
        <title>Complete sequence of chromosome Cyanothece sp. PCC 7425.</title>
        <authorList>
            <consortium name="US DOE Joint Genome Institute"/>
            <person name="Lucas S."/>
            <person name="Copeland A."/>
            <person name="Lapidus A."/>
            <person name="Glavina del Rio T."/>
            <person name="Dalin E."/>
            <person name="Tice H."/>
            <person name="Bruce D."/>
            <person name="Goodwin L."/>
            <person name="Pitluck S."/>
            <person name="Sims D."/>
            <person name="Meineke L."/>
            <person name="Brettin T."/>
            <person name="Detter J.C."/>
            <person name="Han C."/>
            <person name="Larimer F."/>
            <person name="Land M."/>
            <person name="Hauser L."/>
            <person name="Kyrpides N."/>
            <person name="Ovchinnikova G."/>
            <person name="Liberton M."/>
            <person name="Stoeckel J."/>
            <person name="Banerjee A."/>
            <person name="Singh A."/>
            <person name="Page L."/>
            <person name="Sato H."/>
            <person name="Zhao L."/>
            <person name="Sherman L."/>
            <person name="Pakrasi H."/>
            <person name="Richardson P."/>
        </authorList>
    </citation>
    <scope>NUCLEOTIDE SEQUENCE</scope>
    <source>
        <strain evidence="5">PCC 7425</strain>
    </source>
</reference>
<dbReference type="AlphaFoldDB" id="B8HVS3"/>
<dbReference type="OrthoDB" id="9783240at2"/>
<dbReference type="SUPFAM" id="SSF53822">
    <property type="entry name" value="Periplasmic binding protein-like I"/>
    <property type="match status" value="1"/>
</dbReference>
<evidence type="ECO:0000256" key="1">
    <source>
        <dbReference type="ARBA" id="ARBA00010062"/>
    </source>
</evidence>
<dbReference type="InterPro" id="IPR028081">
    <property type="entry name" value="Leu-bd"/>
</dbReference>
<accession>B8HVS3</accession>
<gene>
    <name evidence="5" type="ordered locus">Cyan7425_0714</name>
</gene>
<evidence type="ECO:0000256" key="2">
    <source>
        <dbReference type="ARBA" id="ARBA00022729"/>
    </source>
</evidence>
<dbReference type="STRING" id="395961.Cyan7425_0714"/>